<dbReference type="GO" id="GO:0003677">
    <property type="term" value="F:DNA binding"/>
    <property type="evidence" value="ECO:0007669"/>
    <property type="project" value="UniProtKB-KW"/>
</dbReference>
<evidence type="ECO:0000259" key="4">
    <source>
        <dbReference type="PROSITE" id="PS50949"/>
    </source>
</evidence>
<keyword evidence="1" id="KW-0805">Transcription regulation</keyword>
<name>A0A8J7SFC7_9RHOB</name>
<proteinExistence type="predicted"/>
<dbReference type="PANTHER" id="PTHR43537:SF50">
    <property type="entry name" value="TRANSCRIPTIONAL REGULATORY PROTEIN"/>
    <property type="match status" value="1"/>
</dbReference>
<evidence type="ECO:0000313" key="6">
    <source>
        <dbReference type="Proteomes" id="UP000655420"/>
    </source>
</evidence>
<evidence type="ECO:0000256" key="2">
    <source>
        <dbReference type="ARBA" id="ARBA00023125"/>
    </source>
</evidence>
<dbReference type="Gene3D" id="1.10.10.10">
    <property type="entry name" value="Winged helix-like DNA-binding domain superfamily/Winged helix DNA-binding domain"/>
    <property type="match status" value="1"/>
</dbReference>
<evidence type="ECO:0000256" key="1">
    <source>
        <dbReference type="ARBA" id="ARBA00023015"/>
    </source>
</evidence>
<dbReference type="InterPro" id="IPR036388">
    <property type="entry name" value="WH-like_DNA-bd_sf"/>
</dbReference>
<dbReference type="Pfam" id="PF00392">
    <property type="entry name" value="GntR"/>
    <property type="match status" value="1"/>
</dbReference>
<dbReference type="EMBL" id="JAEHHL010000008">
    <property type="protein sequence ID" value="MBK0400318.1"/>
    <property type="molecule type" value="Genomic_DNA"/>
</dbReference>
<dbReference type="InterPro" id="IPR000524">
    <property type="entry name" value="Tscrpt_reg_HTH_GntR"/>
</dbReference>
<organism evidence="5 6">
    <name type="scientific">Thermohalobaculum xanthum</name>
    <dbReference type="NCBI Taxonomy" id="2753746"/>
    <lineage>
        <taxon>Bacteria</taxon>
        <taxon>Pseudomonadati</taxon>
        <taxon>Pseudomonadota</taxon>
        <taxon>Alphaproteobacteria</taxon>
        <taxon>Rhodobacterales</taxon>
        <taxon>Paracoccaceae</taxon>
        <taxon>Thermohalobaculum</taxon>
    </lineage>
</organism>
<dbReference type="InterPro" id="IPR011711">
    <property type="entry name" value="GntR_C"/>
</dbReference>
<dbReference type="PANTHER" id="PTHR43537">
    <property type="entry name" value="TRANSCRIPTIONAL REGULATOR, GNTR FAMILY"/>
    <property type="match status" value="1"/>
</dbReference>
<dbReference type="SMART" id="SM00345">
    <property type="entry name" value="HTH_GNTR"/>
    <property type="match status" value="1"/>
</dbReference>
<evidence type="ECO:0000256" key="3">
    <source>
        <dbReference type="ARBA" id="ARBA00023163"/>
    </source>
</evidence>
<dbReference type="Proteomes" id="UP000655420">
    <property type="component" value="Unassembled WGS sequence"/>
</dbReference>
<dbReference type="SMART" id="SM00895">
    <property type="entry name" value="FCD"/>
    <property type="match status" value="1"/>
</dbReference>
<dbReference type="Gene3D" id="1.20.120.530">
    <property type="entry name" value="GntR ligand-binding domain-like"/>
    <property type="match status" value="1"/>
</dbReference>
<dbReference type="SUPFAM" id="SSF46785">
    <property type="entry name" value="Winged helix' DNA-binding domain"/>
    <property type="match status" value="1"/>
</dbReference>
<reference evidence="5" key="1">
    <citation type="submission" date="2020-12" db="EMBL/GenBank/DDBJ databases">
        <title>Bacterial taxonomy.</title>
        <authorList>
            <person name="Pan X."/>
        </authorList>
    </citation>
    <scope>NUCLEOTIDE SEQUENCE</scope>
    <source>
        <strain evidence="5">M0105</strain>
    </source>
</reference>
<keyword evidence="3" id="KW-0804">Transcription</keyword>
<dbReference type="AlphaFoldDB" id="A0A8J7SFC7"/>
<keyword evidence="6" id="KW-1185">Reference proteome</keyword>
<comment type="caution">
    <text evidence="5">The sequence shown here is derived from an EMBL/GenBank/DDBJ whole genome shotgun (WGS) entry which is preliminary data.</text>
</comment>
<dbReference type="CDD" id="cd07377">
    <property type="entry name" value="WHTH_GntR"/>
    <property type="match status" value="1"/>
</dbReference>
<dbReference type="SUPFAM" id="SSF48008">
    <property type="entry name" value="GntR ligand-binding domain-like"/>
    <property type="match status" value="1"/>
</dbReference>
<feature type="domain" description="HTH gntR-type" evidence="4">
    <location>
        <begin position="3"/>
        <end position="70"/>
    </location>
</feature>
<evidence type="ECO:0000313" key="5">
    <source>
        <dbReference type="EMBL" id="MBK0400318.1"/>
    </source>
</evidence>
<dbReference type="Pfam" id="PF07729">
    <property type="entry name" value="FCD"/>
    <property type="match status" value="1"/>
</dbReference>
<protein>
    <submittedName>
        <fullName evidence="5">GntR family transcriptional regulator</fullName>
    </submittedName>
</protein>
<keyword evidence="2" id="KW-0238">DNA-binding</keyword>
<dbReference type="PRINTS" id="PR00035">
    <property type="entry name" value="HTHGNTR"/>
</dbReference>
<dbReference type="GO" id="GO:0003700">
    <property type="term" value="F:DNA-binding transcription factor activity"/>
    <property type="evidence" value="ECO:0007669"/>
    <property type="project" value="InterPro"/>
</dbReference>
<dbReference type="InterPro" id="IPR008920">
    <property type="entry name" value="TF_FadR/GntR_C"/>
</dbReference>
<dbReference type="InterPro" id="IPR036390">
    <property type="entry name" value="WH_DNA-bd_sf"/>
</dbReference>
<gene>
    <name evidence="5" type="ORF">H0I76_14050</name>
</gene>
<sequence>MQRLLPDALSDRLREMIVEGELSPGEKINERELCESFGVSRTPLREAVQALAKEGLIQITPRRGARVAPMTVEDLDEVFPIMGALESLAGELACARIAPNQVSEIRVLHNAMVTAYERGDRHSYFHLNEEIHDRIFKAAGNQTLIQMRRGLAARVRRARFRANLSAARWKKAVSEHEEIVAALEARDGPRLSRLLRDHLAGKLDTVRAAIRAEMAEREGAAD</sequence>
<accession>A0A8J7SFC7</accession>
<dbReference type="PROSITE" id="PS50949">
    <property type="entry name" value="HTH_GNTR"/>
    <property type="match status" value="1"/>
</dbReference>